<proteinExistence type="predicted"/>
<dbReference type="PANTHER" id="PTHR42924:SF3">
    <property type="entry name" value="POLYMERASE_HISTIDINOL PHOSPHATASE N-TERMINAL DOMAIN-CONTAINING PROTEIN"/>
    <property type="match status" value="1"/>
</dbReference>
<dbReference type="STRING" id="545697.HMPREF0216_01356"/>
<evidence type="ECO:0000313" key="2">
    <source>
        <dbReference type="EMBL" id="EKY27546.1"/>
    </source>
</evidence>
<evidence type="ECO:0000313" key="3">
    <source>
        <dbReference type="Proteomes" id="UP000010420"/>
    </source>
</evidence>
<dbReference type="PATRIC" id="fig|545697.3.peg.1333"/>
<dbReference type="eggNOG" id="COG0613">
    <property type="taxonomic scope" value="Bacteria"/>
</dbReference>
<dbReference type="Pfam" id="PF02811">
    <property type="entry name" value="PHP"/>
    <property type="match status" value="1"/>
</dbReference>
<evidence type="ECO:0000259" key="1">
    <source>
        <dbReference type="SMART" id="SM00481"/>
    </source>
</evidence>
<protein>
    <submittedName>
        <fullName evidence="2">PHP domain protein</fullName>
    </submittedName>
</protein>
<dbReference type="InterPro" id="IPR004013">
    <property type="entry name" value="PHP_dom"/>
</dbReference>
<dbReference type="PANTHER" id="PTHR42924">
    <property type="entry name" value="EXONUCLEASE"/>
    <property type="match status" value="1"/>
</dbReference>
<dbReference type="CDD" id="cd07438">
    <property type="entry name" value="PHP_HisPPase_AMP"/>
    <property type="match status" value="1"/>
</dbReference>
<dbReference type="SMART" id="SM00481">
    <property type="entry name" value="POLIIIAc"/>
    <property type="match status" value="1"/>
</dbReference>
<dbReference type="GO" id="GO:0035312">
    <property type="term" value="F:5'-3' DNA exonuclease activity"/>
    <property type="evidence" value="ECO:0007669"/>
    <property type="project" value="TreeGrafter"/>
</dbReference>
<name>L1QHY5_9CLOT</name>
<dbReference type="SUPFAM" id="SSF89550">
    <property type="entry name" value="PHP domain-like"/>
    <property type="match status" value="1"/>
</dbReference>
<dbReference type="InterPro" id="IPR016195">
    <property type="entry name" value="Pol/histidinol_Pase-like"/>
</dbReference>
<dbReference type="GO" id="GO:0004534">
    <property type="term" value="F:5'-3' RNA exonuclease activity"/>
    <property type="evidence" value="ECO:0007669"/>
    <property type="project" value="TreeGrafter"/>
</dbReference>
<dbReference type="InterPro" id="IPR052018">
    <property type="entry name" value="PHP_domain"/>
</dbReference>
<dbReference type="EMBL" id="AMEZ01000034">
    <property type="protein sequence ID" value="EKY27546.1"/>
    <property type="molecule type" value="Genomic_DNA"/>
</dbReference>
<reference evidence="2 3" key="1">
    <citation type="submission" date="2012-05" db="EMBL/GenBank/DDBJ databases">
        <authorList>
            <person name="Weinstock G."/>
            <person name="Sodergren E."/>
            <person name="Lobos E.A."/>
            <person name="Fulton L."/>
            <person name="Fulton R."/>
            <person name="Courtney L."/>
            <person name="Fronick C."/>
            <person name="O'Laughlin M."/>
            <person name="Godfrey J."/>
            <person name="Wilson R.M."/>
            <person name="Miner T."/>
            <person name="Farmer C."/>
            <person name="Delehaunty K."/>
            <person name="Cordes M."/>
            <person name="Minx P."/>
            <person name="Tomlinson C."/>
            <person name="Chen J."/>
            <person name="Wollam A."/>
            <person name="Pepin K.H."/>
            <person name="Bhonagiri V."/>
            <person name="Zhang X."/>
            <person name="Suruliraj S."/>
            <person name="Warren W."/>
            <person name="Mitreva M."/>
            <person name="Mardis E.R."/>
            <person name="Wilson R.K."/>
        </authorList>
    </citation>
    <scope>NUCLEOTIDE SEQUENCE [LARGE SCALE GENOMIC DNA]</scope>
    <source>
        <strain evidence="2 3">DSM 1785</strain>
    </source>
</reference>
<dbReference type="InterPro" id="IPR003141">
    <property type="entry name" value="Pol/His_phosphatase_N"/>
</dbReference>
<dbReference type="Gene3D" id="3.20.20.140">
    <property type="entry name" value="Metal-dependent hydrolases"/>
    <property type="match status" value="1"/>
</dbReference>
<keyword evidence="3" id="KW-1185">Reference proteome</keyword>
<organism evidence="2 3">
    <name type="scientific">Clostridium celatum DSM 1785</name>
    <dbReference type="NCBI Taxonomy" id="545697"/>
    <lineage>
        <taxon>Bacteria</taxon>
        <taxon>Bacillati</taxon>
        <taxon>Bacillota</taxon>
        <taxon>Clostridia</taxon>
        <taxon>Eubacteriales</taxon>
        <taxon>Clostridiaceae</taxon>
        <taxon>Clostridium</taxon>
    </lineage>
</organism>
<sequence>MVNLVDFHTHSLISDGSCSPTEVVQAAFKNNVKALSLTDHDSISGILEANIASKKYGINFIPGIEISALYPDGRMLHILGLGMDINNVNFLNPYIKMKKAREESLPITLKYLKYKHNLSIDINILKEKKLDEFISRHDIHKYLIDNNICNNSKLIWNTYLDPIPYGKNELIPIEEAINMINKSGGVSILAHYNNRNGFSNINKSKVEEHIKYLISLGLRGIEKYYPTFNDDDYRFVDYLIKKYKLIPSGGTDFHGSYRPNNDIGIGNGTFAVPYEVFYNIKNY</sequence>
<dbReference type="AlphaFoldDB" id="L1QHY5"/>
<dbReference type="HOGENOM" id="CLU_067347_1_1_9"/>
<dbReference type="Gene3D" id="1.10.150.650">
    <property type="match status" value="1"/>
</dbReference>
<feature type="domain" description="Polymerase/histidinol phosphatase N-terminal" evidence="1">
    <location>
        <begin position="5"/>
        <end position="70"/>
    </location>
</feature>
<dbReference type="Proteomes" id="UP000010420">
    <property type="component" value="Unassembled WGS sequence"/>
</dbReference>
<dbReference type="RefSeq" id="WP_005212545.1">
    <property type="nucleotide sequence ID" value="NZ_KB291626.1"/>
</dbReference>
<comment type="caution">
    <text evidence="2">The sequence shown here is derived from an EMBL/GenBank/DDBJ whole genome shotgun (WGS) entry which is preliminary data.</text>
</comment>
<accession>L1QHY5</accession>
<dbReference type="OrthoDB" id="9804333at2"/>
<gene>
    <name evidence="2" type="ORF">HMPREF0216_01356</name>
</gene>